<protein>
    <submittedName>
        <fullName evidence="1">Uncharacterized protein</fullName>
    </submittedName>
</protein>
<dbReference type="GeneID" id="39989907"/>
<proteinExistence type="predicted"/>
<dbReference type="EMBL" id="NBCO01000044">
    <property type="protein sequence ID" value="ORC84462.1"/>
    <property type="molecule type" value="Genomic_DNA"/>
</dbReference>
<reference evidence="1 2" key="1">
    <citation type="submission" date="2017-03" db="EMBL/GenBank/DDBJ databases">
        <title>An alternative strategy for trypanosome survival in the mammalian bloodstream revealed through genome and transcriptome analysis of the ubiquitous bovine parasite Trypanosoma (Megatrypanum) theileri.</title>
        <authorList>
            <person name="Kelly S."/>
            <person name="Ivens A."/>
            <person name="Mott A."/>
            <person name="O'Neill E."/>
            <person name="Emms D."/>
            <person name="Macleod O."/>
            <person name="Voorheis P."/>
            <person name="Matthews J."/>
            <person name="Matthews K."/>
            <person name="Carrington M."/>
        </authorList>
    </citation>
    <scope>NUCLEOTIDE SEQUENCE [LARGE SCALE GENOMIC DNA]</scope>
    <source>
        <strain evidence="1">Edinburgh</strain>
    </source>
</reference>
<dbReference type="AlphaFoldDB" id="A0A1X0NI83"/>
<organism evidence="1 2">
    <name type="scientific">Trypanosoma theileri</name>
    <dbReference type="NCBI Taxonomy" id="67003"/>
    <lineage>
        <taxon>Eukaryota</taxon>
        <taxon>Discoba</taxon>
        <taxon>Euglenozoa</taxon>
        <taxon>Kinetoplastea</taxon>
        <taxon>Metakinetoplastina</taxon>
        <taxon>Trypanosomatida</taxon>
        <taxon>Trypanosomatidae</taxon>
        <taxon>Trypanosoma</taxon>
    </lineage>
</organism>
<name>A0A1X0NI83_9TRYP</name>
<dbReference type="OrthoDB" id="248334at2759"/>
<keyword evidence="2" id="KW-1185">Reference proteome</keyword>
<evidence type="ECO:0000313" key="1">
    <source>
        <dbReference type="EMBL" id="ORC84462.1"/>
    </source>
</evidence>
<dbReference type="RefSeq" id="XP_028878528.1">
    <property type="nucleotide sequence ID" value="XM_029030127.1"/>
</dbReference>
<comment type="caution">
    <text evidence="1">The sequence shown here is derived from an EMBL/GenBank/DDBJ whole genome shotgun (WGS) entry which is preliminary data.</text>
</comment>
<accession>A0A1X0NI83</accession>
<dbReference type="VEuPathDB" id="TriTrypDB:TM35_000441180"/>
<evidence type="ECO:0000313" key="2">
    <source>
        <dbReference type="Proteomes" id="UP000192257"/>
    </source>
</evidence>
<gene>
    <name evidence="1" type="ORF">TM35_000441180</name>
</gene>
<dbReference type="Proteomes" id="UP000192257">
    <property type="component" value="Unassembled WGS sequence"/>
</dbReference>
<sequence>METVVSEAKTEPTGITEILNVEERIAQRRSTLPSLDLPEASGGIPFSKNSSFVEANVVADPNVWNHRFTGTFTTPVANVAAEEKSLTSTSLKPDRPPTPEVSCCSLFFS</sequence>